<dbReference type="InterPro" id="IPR006533">
    <property type="entry name" value="T6SS_Vgr_RhsGE"/>
</dbReference>
<feature type="region of interest" description="Disordered" evidence="2">
    <location>
        <begin position="270"/>
        <end position="304"/>
    </location>
</feature>
<dbReference type="SUPFAM" id="SSF69349">
    <property type="entry name" value="Phage fibre proteins"/>
    <property type="match status" value="1"/>
</dbReference>
<comment type="caution">
    <text evidence="6">The sequence shown here is derived from an EMBL/GenBank/DDBJ whole genome shotgun (WGS) entry which is preliminary data.</text>
</comment>
<dbReference type="InterPro" id="IPR018769">
    <property type="entry name" value="VgrG2_DUF2345"/>
</dbReference>
<dbReference type="NCBIfam" id="TIGR01646">
    <property type="entry name" value="vgr_GE"/>
    <property type="match status" value="1"/>
</dbReference>
<dbReference type="InterPro" id="IPR017847">
    <property type="entry name" value="T6SS_RhsGE_Vgr_subset"/>
</dbReference>
<evidence type="ECO:0000313" key="7">
    <source>
        <dbReference type="Proteomes" id="UP000182489"/>
    </source>
</evidence>
<evidence type="ECO:0000313" key="6">
    <source>
        <dbReference type="EMBL" id="SFX46590.1"/>
    </source>
</evidence>
<evidence type="ECO:0000259" key="4">
    <source>
        <dbReference type="Pfam" id="PF10106"/>
    </source>
</evidence>
<dbReference type="SUPFAM" id="SSF55486">
    <property type="entry name" value="Metalloproteases ('zincins'), catalytic domain"/>
    <property type="match status" value="1"/>
</dbReference>
<feature type="domain" description="Gp5/Type VI secretion system Vgr protein OB-fold" evidence="3">
    <location>
        <begin position="483"/>
        <end position="531"/>
    </location>
</feature>
<dbReference type="Pfam" id="PF10106">
    <property type="entry name" value="DUF2345"/>
    <property type="match status" value="1"/>
</dbReference>
<evidence type="ECO:0000259" key="3">
    <source>
        <dbReference type="Pfam" id="PF04717"/>
    </source>
</evidence>
<gene>
    <name evidence="6" type="ORF">SAMN03097694_2319</name>
</gene>
<evidence type="ECO:0000259" key="5">
    <source>
        <dbReference type="Pfam" id="PF13296"/>
    </source>
</evidence>
<feature type="compositionally biased region" description="Pro residues" evidence="2">
    <location>
        <begin position="958"/>
        <end position="976"/>
    </location>
</feature>
<feature type="region of interest" description="Disordered" evidence="2">
    <location>
        <begin position="898"/>
        <end position="921"/>
    </location>
</feature>
<evidence type="ECO:0000256" key="1">
    <source>
        <dbReference type="ARBA" id="ARBA00005558"/>
    </source>
</evidence>
<dbReference type="Gene3D" id="2.40.50.230">
    <property type="entry name" value="Gp5 N-terminal domain"/>
    <property type="match status" value="1"/>
</dbReference>
<protein>
    <submittedName>
        <fullName evidence="6">Type VI secretion system secreted protein VgrG</fullName>
    </submittedName>
</protein>
<dbReference type="Gene3D" id="2.30.110.50">
    <property type="match status" value="1"/>
</dbReference>
<dbReference type="Gene3D" id="4.10.220.110">
    <property type="match status" value="1"/>
</dbReference>
<dbReference type="InterPro" id="IPR006531">
    <property type="entry name" value="Gp5/Vgr_OB"/>
</dbReference>
<accession>A0AB38C7A0</accession>
<name>A0AB38C7A0_9BURK</name>
<proteinExistence type="inferred from homology"/>
<dbReference type="RefSeq" id="WP_081368075.1">
    <property type="nucleotide sequence ID" value="NZ_FPKH01000001.1"/>
</dbReference>
<dbReference type="InterPro" id="IPR037026">
    <property type="entry name" value="Vgr_OB-fold_dom_sf"/>
</dbReference>
<dbReference type="EMBL" id="FPKH01000001">
    <property type="protein sequence ID" value="SFX46590.1"/>
    <property type="molecule type" value="Genomic_DNA"/>
</dbReference>
<dbReference type="SUPFAM" id="SSF69279">
    <property type="entry name" value="Phage tail proteins"/>
    <property type="match status" value="2"/>
</dbReference>
<comment type="similarity">
    <text evidence="1">Belongs to the VgrG protein family.</text>
</comment>
<dbReference type="Pfam" id="PF04717">
    <property type="entry name" value="Phage_base_V"/>
    <property type="match status" value="1"/>
</dbReference>
<dbReference type="SUPFAM" id="SSF69255">
    <property type="entry name" value="gp5 N-terminal domain-like"/>
    <property type="match status" value="1"/>
</dbReference>
<dbReference type="Pfam" id="PF05954">
    <property type="entry name" value="Phage_GPD"/>
    <property type="match status" value="1"/>
</dbReference>
<reference evidence="6 7" key="1">
    <citation type="submission" date="2016-11" db="EMBL/GenBank/DDBJ databases">
        <authorList>
            <person name="Varghese N."/>
            <person name="Submissions S."/>
        </authorList>
    </citation>
    <scope>NUCLEOTIDE SEQUENCE [LARGE SCALE GENOMIC DNA]</scope>
    <source>
        <strain evidence="6 7">NFR18</strain>
    </source>
</reference>
<dbReference type="NCBIfam" id="TIGR03361">
    <property type="entry name" value="VI_Rhs_Vgr"/>
    <property type="match status" value="1"/>
</dbReference>
<organism evidence="6 7">
    <name type="scientific">Janthinobacterium lividum</name>
    <dbReference type="NCBI Taxonomy" id="29581"/>
    <lineage>
        <taxon>Bacteria</taxon>
        <taxon>Pseudomonadati</taxon>
        <taxon>Pseudomonadota</taxon>
        <taxon>Betaproteobacteria</taxon>
        <taxon>Burkholderiales</taxon>
        <taxon>Oxalobacteraceae</taxon>
        <taxon>Janthinobacterium</taxon>
    </lineage>
</organism>
<feature type="region of interest" description="Disordered" evidence="2">
    <location>
        <begin position="950"/>
        <end position="1006"/>
    </location>
</feature>
<sequence length="1272" mass="136378">MSGPATTEAPQGVFGTGLSQHARLITLATAQASNLPESLMAERMRGREAVNELFRFEVDALSTAAGLDLASFLGEEITLKLLQPDGSWRAWHGLCTDCGFAGADGGVARYRLRLEPALALLGLRRDSYIFQDKNARDLITELLADYPQVRFEFDISQELAPRPVWTQYRESDLDFLTRVLAFEGLSWRFEHEQDDGAAQQGEQQNAQQAKHKLVIFDSKAAAPPTPGVAGLRFHGVRASDTDDAIDSFSARRQVRANAVGISSWDPQQLVAPAAEHSSSLQAGELPPLPLYDGSGERRHADSAAADPHGLRMLQALELENKQFTGAGAVRRMAAGHAFELLQHEQYAGGANQFTVLWVEHEARNNLGPAGGALTTLLSKLSTVASLGDVASLLAGQLEAGTYRNTFACARTSVAIVPLATAARQASSALGPQTALVVGLPDSVATTGRDHQIRIQFAWQRGAAANPGGMAHNTDQQGNAPGNEASGTWVRVAEALAGPNWGSQFTPRIGTEVLVDFIEGDMDRPLVVAQLYTGSDTPPYAAGVDSDVNHAGVISGIHSHNFDGGGYNQWVIDDTPGQLRTRLATSSAATQLNLGYLVQQGPNTAQRGSYRGSGFELRTDAWTVLRGGEGVLISTTARAQTGAGIASTQLDTTEALAQLKGAAELNKSLAEAAQQQTALFSQDAKQAQLDLIKQIDPQQDGKYQASVGGQEALKASAGERKLAADQPVEKFGQPLVVMEAPASINWATPGSTVLFAAQQLQWTTQSDLHMMAGHTYSSVSASAHGLFSHTGGIQAIAANGPVSLQAHTGQLEILADKAITVISVNDCIDIKANQKITLQAGQSSITLEGGNITFTCPGNFTVKGGQHVLNGAASAAGVLPALPDTRIKLFDEGFVLRDRDTGEPMPRQPYRIKREDGSYESGMTDEKGLTHVIAAAAAEALVIELLKTMGGQGSASAPAPDPAPSTAPAPAPVPGSPGQPAARTSTPPEPKYKPAGDSSTTPVDNKRRKEVLVKLPACWIADYEKEIAGPSYGRYAQPYQHDGTPHKYRDKIWFKLYVPAKSDGPVVVEVRFKAITVLDAAGQALEESDKGTESAALRVKQRAYVVALAQKNATAGIEGNWNNKFRLEINDPQCGQKVLPVVFRVLWVDENQHYTLQIHKRYDRENVTGDVMNVSLATELTTYAHEFGHCVGMPDEYSYTEFEETVRYFKPDGTLDAPIVCHVNGTSPQDLTQSIMSYAEGALILKRHGWNIAIEAQELLSKKIGRKIRCDIV</sequence>
<feature type="domain" description="Putative type VI secretion system Rhs element associated Vgr" evidence="5">
    <location>
        <begin position="560"/>
        <end position="672"/>
    </location>
</feature>
<feature type="domain" description="DUF2345" evidence="4">
    <location>
        <begin position="724"/>
        <end position="872"/>
    </location>
</feature>
<dbReference type="Proteomes" id="UP000182489">
    <property type="component" value="Unassembled WGS sequence"/>
</dbReference>
<dbReference type="AlphaFoldDB" id="A0AB38C7A0"/>
<dbReference type="Gene3D" id="3.55.50.10">
    <property type="entry name" value="Baseplate protein-like domains"/>
    <property type="match status" value="1"/>
</dbReference>
<evidence type="ECO:0000256" key="2">
    <source>
        <dbReference type="SAM" id="MobiDB-lite"/>
    </source>
</evidence>
<dbReference type="Pfam" id="PF13296">
    <property type="entry name" value="T6SS_Vgr"/>
    <property type="match status" value="1"/>
</dbReference>
<dbReference type="InterPro" id="IPR028244">
    <property type="entry name" value="T6SS_Rhs_Vgr_dom"/>
</dbReference>